<keyword evidence="4 7" id="KW-0812">Transmembrane</keyword>
<dbReference type="InterPro" id="IPR001958">
    <property type="entry name" value="Tet-R_TetA/multi-R_MdtG-like"/>
</dbReference>
<dbReference type="KEGG" id="sesp:BN6_35460"/>
<dbReference type="EMBL" id="HE804045">
    <property type="protein sequence ID" value="CCH30844.1"/>
    <property type="molecule type" value="Genomic_DNA"/>
</dbReference>
<evidence type="ECO:0000256" key="5">
    <source>
        <dbReference type="ARBA" id="ARBA00022989"/>
    </source>
</evidence>
<dbReference type="GO" id="GO:0005886">
    <property type="term" value="C:plasma membrane"/>
    <property type="evidence" value="ECO:0007669"/>
    <property type="project" value="UniProtKB-SubCell"/>
</dbReference>
<feature type="transmembrane region" description="Helical" evidence="7">
    <location>
        <begin position="80"/>
        <end position="98"/>
    </location>
</feature>
<feature type="transmembrane region" description="Helical" evidence="7">
    <location>
        <begin position="358"/>
        <end position="385"/>
    </location>
</feature>
<keyword evidence="3" id="KW-1003">Cell membrane</keyword>
<keyword evidence="6 7" id="KW-0472">Membrane</keyword>
<gene>
    <name evidence="8" type="ordered locus">BN6_35460</name>
</gene>
<dbReference type="eggNOG" id="COG2814">
    <property type="taxonomic scope" value="Bacteria"/>
</dbReference>
<evidence type="ECO:0000313" key="8">
    <source>
        <dbReference type="EMBL" id="CCH30844.1"/>
    </source>
</evidence>
<proteinExistence type="predicted"/>
<evidence type="ECO:0000256" key="7">
    <source>
        <dbReference type="SAM" id="Phobius"/>
    </source>
</evidence>
<feature type="transmembrane region" description="Helical" evidence="7">
    <location>
        <begin position="280"/>
        <end position="297"/>
    </location>
</feature>
<protein>
    <submittedName>
        <fullName evidence="8">Permease, MFS-type</fullName>
    </submittedName>
</protein>
<feature type="transmembrane region" description="Helical" evidence="7">
    <location>
        <begin position="244"/>
        <end position="268"/>
    </location>
</feature>
<dbReference type="InterPro" id="IPR050171">
    <property type="entry name" value="MFS_Transporters"/>
</dbReference>
<dbReference type="RefSeq" id="WP_015100956.1">
    <property type="nucleotide sequence ID" value="NC_019673.1"/>
</dbReference>
<dbReference type="OrthoDB" id="6803299at2"/>
<dbReference type="PANTHER" id="PTHR23517:SF2">
    <property type="entry name" value="MULTIDRUG RESISTANCE PROTEIN MDTH"/>
    <property type="match status" value="1"/>
</dbReference>
<dbReference type="PANTHER" id="PTHR23517">
    <property type="entry name" value="RESISTANCE PROTEIN MDTM, PUTATIVE-RELATED-RELATED"/>
    <property type="match status" value="1"/>
</dbReference>
<dbReference type="PATRIC" id="fig|1179773.3.peg.3548"/>
<dbReference type="InterPro" id="IPR011701">
    <property type="entry name" value="MFS"/>
</dbReference>
<dbReference type="SUPFAM" id="SSF103473">
    <property type="entry name" value="MFS general substrate transporter"/>
    <property type="match status" value="1"/>
</dbReference>
<feature type="transmembrane region" description="Helical" evidence="7">
    <location>
        <begin position="141"/>
        <end position="163"/>
    </location>
</feature>
<dbReference type="Gene3D" id="1.20.1250.20">
    <property type="entry name" value="MFS general substrate transporter like domains"/>
    <property type="match status" value="1"/>
</dbReference>
<reference evidence="8 9" key="1">
    <citation type="journal article" date="2012" name="BMC Genomics">
        <title>Complete genome sequence of Saccharothrix espanaensis DSM 44229T and comparison to the other completely sequenced Pseudonocardiaceae.</title>
        <authorList>
            <person name="Strobel T."/>
            <person name="Al-Dilaimi A."/>
            <person name="Blom J."/>
            <person name="Gessner A."/>
            <person name="Kalinowski J."/>
            <person name="Luzhetska M."/>
            <person name="Puhler A."/>
            <person name="Szczepanowski R."/>
            <person name="Bechthold A."/>
            <person name="Ruckert C."/>
        </authorList>
    </citation>
    <scope>NUCLEOTIDE SEQUENCE [LARGE SCALE GENOMIC DNA]</scope>
    <source>
        <strain evidence="9">ATCC 51144 / DSM 44229 / JCM 9112 / NBRC 15066 / NRRL 15764</strain>
    </source>
</reference>
<feature type="transmembrane region" description="Helical" evidence="7">
    <location>
        <begin position="169"/>
        <end position="191"/>
    </location>
</feature>
<keyword evidence="9" id="KW-1185">Reference proteome</keyword>
<dbReference type="STRING" id="1179773.BN6_35460"/>
<feature type="transmembrane region" description="Helical" evidence="7">
    <location>
        <begin position="303"/>
        <end position="320"/>
    </location>
</feature>
<evidence type="ECO:0000313" key="9">
    <source>
        <dbReference type="Proteomes" id="UP000006281"/>
    </source>
</evidence>
<evidence type="ECO:0000256" key="1">
    <source>
        <dbReference type="ARBA" id="ARBA00004651"/>
    </source>
</evidence>
<dbReference type="HOGENOM" id="CLU_001265_60_5_11"/>
<comment type="subcellular location">
    <subcellularLocation>
        <location evidence="1">Cell membrane</location>
        <topology evidence="1">Multi-pass membrane protein</topology>
    </subcellularLocation>
</comment>
<organism evidence="8 9">
    <name type="scientific">Saccharothrix espanaensis (strain ATCC 51144 / DSM 44229 / JCM 9112 / NBRC 15066 / NRRL 15764)</name>
    <dbReference type="NCBI Taxonomy" id="1179773"/>
    <lineage>
        <taxon>Bacteria</taxon>
        <taxon>Bacillati</taxon>
        <taxon>Actinomycetota</taxon>
        <taxon>Actinomycetes</taxon>
        <taxon>Pseudonocardiales</taxon>
        <taxon>Pseudonocardiaceae</taxon>
        <taxon>Saccharothrix</taxon>
    </lineage>
</organism>
<feature type="transmembrane region" description="Helical" evidence="7">
    <location>
        <begin position="12"/>
        <end position="38"/>
    </location>
</feature>
<keyword evidence="5 7" id="KW-1133">Transmembrane helix</keyword>
<dbReference type="PRINTS" id="PR01035">
    <property type="entry name" value="TCRTETA"/>
</dbReference>
<dbReference type="Proteomes" id="UP000006281">
    <property type="component" value="Chromosome"/>
</dbReference>
<dbReference type="InterPro" id="IPR036259">
    <property type="entry name" value="MFS_trans_sf"/>
</dbReference>
<feature type="transmembrane region" description="Helical" evidence="7">
    <location>
        <begin position="212"/>
        <end position="238"/>
    </location>
</feature>
<evidence type="ECO:0000256" key="2">
    <source>
        <dbReference type="ARBA" id="ARBA00022448"/>
    </source>
</evidence>
<keyword evidence="2" id="KW-0813">Transport</keyword>
<dbReference type="BioCyc" id="SESP1179773:BN6_RS17190-MONOMER"/>
<dbReference type="Pfam" id="PF07690">
    <property type="entry name" value="MFS_1"/>
    <property type="match status" value="1"/>
</dbReference>
<evidence type="ECO:0000256" key="4">
    <source>
        <dbReference type="ARBA" id="ARBA00022692"/>
    </source>
</evidence>
<dbReference type="AlphaFoldDB" id="K0K1V5"/>
<dbReference type="GO" id="GO:0022857">
    <property type="term" value="F:transmembrane transporter activity"/>
    <property type="evidence" value="ECO:0007669"/>
    <property type="project" value="InterPro"/>
</dbReference>
<evidence type="ECO:0000256" key="6">
    <source>
        <dbReference type="ARBA" id="ARBA00023136"/>
    </source>
</evidence>
<evidence type="ECO:0000256" key="3">
    <source>
        <dbReference type="ARBA" id="ARBA00022475"/>
    </source>
</evidence>
<accession>K0K1V5</accession>
<name>K0K1V5_SACES</name>
<sequence>MSFLKDIIPPPGIVRLLAVSNLAKTCAHGVLMSISVLYFTRVVAIPAERVGLALTLGAAIGVLSSVPAGRLADVRGPRPVTVTLMVALGVAACGYALVDGFFGLVAATAVVLGIESAAHAARGSLLAGLLPSAERARALAFMRATANVGVSLGAVAGGLGLLMDTKAGYIGLILAAGALFVVSGLAFLRVPSVPAAPKAAAGPKLPVLRDRAFAAVSLVNAVLVMSDALLVVAMPIWISEHTSAPPAFFTVMLLVNTAAVILLQVRVSKGADDVPGGTKAWWRSGIVLAGCCVLFAVSEGQAVWLACAALLAGTLVHVLGEMLHSAGAWSLSYGLAPEHAHGQYQGLFEMSTKLGTTVAPLAITLVLVGLGGWGWVVCAAVFLAAGQAALPVVRWAERTRAEPVLETSNSES</sequence>
<feature type="transmembrane region" description="Helical" evidence="7">
    <location>
        <begin position="50"/>
        <end position="68"/>
    </location>
</feature>